<feature type="chain" id="PRO_5046616257" description="Apple domain-containing protein" evidence="2">
    <location>
        <begin position="21"/>
        <end position="904"/>
    </location>
</feature>
<feature type="compositionally biased region" description="Polar residues" evidence="1">
    <location>
        <begin position="800"/>
        <end position="811"/>
    </location>
</feature>
<feature type="compositionally biased region" description="Low complexity" evidence="1">
    <location>
        <begin position="267"/>
        <end position="308"/>
    </location>
</feature>
<gene>
    <name evidence="3" type="ORF">QM012_007027</name>
</gene>
<proteinExistence type="predicted"/>
<feature type="compositionally biased region" description="Low complexity" evidence="1">
    <location>
        <begin position="370"/>
        <end position="424"/>
    </location>
</feature>
<sequence>MILKTLAAILLTFAADSANCASMLSTRVGITTATVTATSSDYTTSTITNFATVTSMSTVCAIQSAIPLGVTCADSSAYSLGSLYYQNYCSSSLTGGTVIRVYAQPAVVATSICISICNALNNLQIAASSCNGIVFASIGALNECFIQNGDVSLVPASTNVFAVAAYTTNPCVITGTTITTETTETIETDIATYVSTFESTFSETVTIIIPDSSTSSFVNVSTISSQPTTTASSSSSVSVSSTPMSSTFLSSNSSSAFFDSISSSLSRTSTSSTNTSSIVSSTVSVTVPSSGTTSIGSGMSIGTTPTMSILTNTSTTSRMSTIGPNTSLSSSSSSSYALISSPSSPAPISVTDSVQLSSTLRSGAPMSFKNSSTTSPTTPGPSSTSSLLSASNVSSSSTSPALAGSSVPSLSTSPTSSPAPYSSTALSSQLDTSARATILTSASGFSIPPVSTPSVSLPSATVIVGGTIFSVNYNITYDGILLELDGLLVKRAASTLDTCLSDCAADMQCKATSYDDNGGVCTYFRCVYQNTVHTADRTTFAAVLLREASDTAVDVDPFLCDNSKIPSLTPTAATSGTTSNAVAPTTVLITQEHSDLIRFITTTYTTVGCPSSVSDCHASDKSIYLTTRTITEDLPLSAIQIAEPEAPLDDLEPFVPGYSTSTLYSTSIQTIYACPSTVENCPASEKTMSHTEVVLPYTTTYSIYALPATVPDTGAPITDHLAKPSSKSVSGGFSYFGLGPPGSSPAPVSASSMSFDINPVSNNGIGPTPTGPSETHDEPMSNFATGANGLGSASVIESDGNATPLNSLNSEASKHSDLIMSSEARTSNTSPSSKAFTQTSASVKLLPYHTPVATSTILHSITQVVGPTSASTLVVFTGSSAVSPSSIVGILSGIICATVVTLVL</sequence>
<feature type="region of interest" description="Disordered" evidence="1">
    <location>
        <begin position="267"/>
        <end position="334"/>
    </location>
</feature>
<dbReference type="EMBL" id="JASGXD010000004">
    <property type="protein sequence ID" value="KAK6006617.1"/>
    <property type="molecule type" value="Genomic_DNA"/>
</dbReference>
<dbReference type="Proteomes" id="UP001341245">
    <property type="component" value="Unassembled WGS sequence"/>
</dbReference>
<keyword evidence="2" id="KW-0732">Signal</keyword>
<feature type="compositionally biased region" description="Polar residues" evidence="1">
    <location>
        <begin position="309"/>
        <end position="326"/>
    </location>
</feature>
<feature type="region of interest" description="Disordered" evidence="1">
    <location>
        <begin position="759"/>
        <end position="816"/>
    </location>
</feature>
<keyword evidence="4" id="KW-1185">Reference proteome</keyword>
<accession>A0ABR0TQ92</accession>
<reference evidence="3 4" key="1">
    <citation type="submission" date="2023-11" db="EMBL/GenBank/DDBJ databases">
        <title>Draft genome sequence and annotation of the polyextremotolerant black yeast-like fungus Aureobasidium pullulans NRRL 62042.</title>
        <authorList>
            <person name="Dielentheis-Frenken M.R.E."/>
            <person name="Wibberg D."/>
            <person name="Blank L.M."/>
            <person name="Tiso T."/>
        </authorList>
    </citation>
    <scope>NUCLEOTIDE SEQUENCE [LARGE SCALE GENOMIC DNA]</scope>
    <source>
        <strain evidence="3 4">NRRL 62042</strain>
    </source>
</reference>
<name>A0ABR0TQ92_AURPU</name>
<organism evidence="3 4">
    <name type="scientific">Aureobasidium pullulans</name>
    <name type="common">Black yeast</name>
    <name type="synonym">Pullularia pullulans</name>
    <dbReference type="NCBI Taxonomy" id="5580"/>
    <lineage>
        <taxon>Eukaryota</taxon>
        <taxon>Fungi</taxon>
        <taxon>Dikarya</taxon>
        <taxon>Ascomycota</taxon>
        <taxon>Pezizomycotina</taxon>
        <taxon>Dothideomycetes</taxon>
        <taxon>Dothideomycetidae</taxon>
        <taxon>Dothideales</taxon>
        <taxon>Saccotheciaceae</taxon>
        <taxon>Aureobasidium</taxon>
    </lineage>
</organism>
<comment type="caution">
    <text evidence="3">The sequence shown here is derived from an EMBL/GenBank/DDBJ whole genome shotgun (WGS) entry which is preliminary data.</text>
</comment>
<protein>
    <recommendedName>
        <fullName evidence="5">Apple domain-containing protein</fullName>
    </recommendedName>
</protein>
<evidence type="ECO:0000256" key="2">
    <source>
        <dbReference type="SAM" id="SignalP"/>
    </source>
</evidence>
<evidence type="ECO:0008006" key="5">
    <source>
        <dbReference type="Google" id="ProtNLM"/>
    </source>
</evidence>
<feature type="region of interest" description="Disordered" evidence="1">
    <location>
        <begin position="362"/>
        <end position="424"/>
    </location>
</feature>
<evidence type="ECO:0000313" key="3">
    <source>
        <dbReference type="EMBL" id="KAK6006617.1"/>
    </source>
</evidence>
<feature type="signal peptide" evidence="2">
    <location>
        <begin position="1"/>
        <end position="20"/>
    </location>
</feature>
<evidence type="ECO:0000256" key="1">
    <source>
        <dbReference type="SAM" id="MobiDB-lite"/>
    </source>
</evidence>
<evidence type="ECO:0000313" key="4">
    <source>
        <dbReference type="Proteomes" id="UP001341245"/>
    </source>
</evidence>